<sequence length="65" mass="7351">MPERYDTEDHNEADPVVGEITLEFAKFDPVDRKGNPIPVAYNDLHLPTLGDVMNRCRRKLLGTGI</sequence>
<name>A0ABY7Z1M8_9HYPH</name>
<evidence type="ECO:0000313" key="1">
    <source>
        <dbReference type="EMBL" id="WDR07441.1"/>
    </source>
</evidence>
<dbReference type="Proteomes" id="UP001222118">
    <property type="component" value="Chromosome"/>
</dbReference>
<proteinExistence type="predicted"/>
<protein>
    <submittedName>
        <fullName evidence="1">Uncharacterized protein</fullName>
    </submittedName>
</protein>
<accession>A0ABY7Z1M8</accession>
<evidence type="ECO:0000313" key="2">
    <source>
        <dbReference type="Proteomes" id="UP001222118"/>
    </source>
</evidence>
<keyword evidence="2" id="KW-1185">Reference proteome</keyword>
<dbReference type="EMBL" id="CP118247">
    <property type="protein sequence ID" value="WDR07441.1"/>
    <property type="molecule type" value="Genomic_DNA"/>
</dbReference>
<dbReference type="RefSeq" id="WP_282212954.1">
    <property type="nucleotide sequence ID" value="NZ_CP118247.1"/>
</dbReference>
<gene>
    <name evidence="1" type="ORF">PSQ90_08500</name>
</gene>
<reference evidence="1 2" key="1">
    <citation type="submission" date="2023-02" db="EMBL/GenBank/DDBJ databases">
        <title>Devosia chondri sp. nov., isolated from the phycosphere of marine algae.</title>
        <authorList>
            <person name="Kim J.M."/>
            <person name="Lee J.K."/>
            <person name="Choi B.J."/>
            <person name="Bayburt H."/>
            <person name="Jeon C.O."/>
        </authorList>
    </citation>
    <scope>NUCLEOTIDE SEQUENCE [LARGE SCALE GENOMIC DNA]</scope>
    <source>
        <strain evidence="1 2">G2-5</strain>
    </source>
</reference>
<organism evidence="1 2">
    <name type="scientific">Devosia rhodophyticola</name>
    <dbReference type="NCBI Taxonomy" id="3026423"/>
    <lineage>
        <taxon>Bacteria</taxon>
        <taxon>Pseudomonadati</taxon>
        <taxon>Pseudomonadota</taxon>
        <taxon>Alphaproteobacteria</taxon>
        <taxon>Hyphomicrobiales</taxon>
        <taxon>Devosiaceae</taxon>
        <taxon>Devosia</taxon>
    </lineage>
</organism>